<dbReference type="Pfam" id="PF26168">
    <property type="entry name" value="Glyco_transf_N"/>
    <property type="match status" value="1"/>
</dbReference>
<sequence length="79" mass="8642">MALKEEKQEEIHVLMVTLPAQGHINPMLRLGKRLVDKGVHVSLATTLFGGHRMLKASTITSITGPNFIPESQFSFSPTG</sequence>
<dbReference type="InterPro" id="IPR058980">
    <property type="entry name" value="Glyco_transf_N"/>
</dbReference>
<dbReference type="Proteomes" id="UP000188268">
    <property type="component" value="Unassembled WGS sequence"/>
</dbReference>
<evidence type="ECO:0000256" key="2">
    <source>
        <dbReference type="ARBA" id="ARBA00022676"/>
    </source>
</evidence>
<dbReference type="GO" id="GO:0080044">
    <property type="term" value="F:quercetin 7-O-glucosyltransferase activity"/>
    <property type="evidence" value="ECO:0007669"/>
    <property type="project" value="TreeGrafter"/>
</dbReference>
<gene>
    <name evidence="4" type="ORF">CCACVL1_17031</name>
</gene>
<evidence type="ECO:0000259" key="3">
    <source>
        <dbReference type="Pfam" id="PF26168"/>
    </source>
</evidence>
<keyword evidence="5" id="KW-1185">Reference proteome</keyword>
<name>A0A1R3HUW6_COCAP</name>
<keyword evidence="2" id="KW-0328">Glycosyltransferase</keyword>
<organism evidence="4 5">
    <name type="scientific">Corchorus capsularis</name>
    <name type="common">Jute</name>
    <dbReference type="NCBI Taxonomy" id="210143"/>
    <lineage>
        <taxon>Eukaryota</taxon>
        <taxon>Viridiplantae</taxon>
        <taxon>Streptophyta</taxon>
        <taxon>Embryophyta</taxon>
        <taxon>Tracheophyta</taxon>
        <taxon>Spermatophyta</taxon>
        <taxon>Magnoliopsida</taxon>
        <taxon>eudicotyledons</taxon>
        <taxon>Gunneridae</taxon>
        <taxon>Pentapetalae</taxon>
        <taxon>rosids</taxon>
        <taxon>malvids</taxon>
        <taxon>Malvales</taxon>
        <taxon>Malvaceae</taxon>
        <taxon>Grewioideae</taxon>
        <taxon>Apeibeae</taxon>
        <taxon>Corchorus</taxon>
    </lineage>
</organism>
<dbReference type="STRING" id="210143.A0A1R3HUW6"/>
<dbReference type="Gramene" id="OMO73981">
    <property type="protein sequence ID" value="OMO73981"/>
    <property type="gene ID" value="CCACVL1_17031"/>
</dbReference>
<dbReference type="PANTHER" id="PTHR11926">
    <property type="entry name" value="GLUCOSYL/GLUCURONOSYL TRANSFERASES"/>
    <property type="match status" value="1"/>
</dbReference>
<reference evidence="4 5" key="1">
    <citation type="submission" date="2013-09" db="EMBL/GenBank/DDBJ databases">
        <title>Corchorus capsularis genome sequencing.</title>
        <authorList>
            <person name="Alam M."/>
            <person name="Haque M.S."/>
            <person name="Islam M.S."/>
            <person name="Emdad E.M."/>
            <person name="Islam M.M."/>
            <person name="Ahmed B."/>
            <person name="Halim A."/>
            <person name="Hossen Q.M.M."/>
            <person name="Hossain M.Z."/>
            <person name="Ahmed R."/>
            <person name="Khan M.M."/>
            <person name="Islam R."/>
            <person name="Rashid M.M."/>
            <person name="Khan S.A."/>
            <person name="Rahman M.S."/>
            <person name="Alam M."/>
        </authorList>
    </citation>
    <scope>NUCLEOTIDE SEQUENCE [LARGE SCALE GENOMIC DNA]</scope>
    <source>
        <strain evidence="5">cv. CVL-1</strain>
        <tissue evidence="4">Whole seedling</tissue>
    </source>
</reference>
<dbReference type="GO" id="GO:0080043">
    <property type="term" value="F:quercetin 3-O-glucosyltransferase activity"/>
    <property type="evidence" value="ECO:0007669"/>
    <property type="project" value="TreeGrafter"/>
</dbReference>
<keyword evidence="4" id="KW-0808">Transferase</keyword>
<evidence type="ECO:0000256" key="1">
    <source>
        <dbReference type="ARBA" id="ARBA00009995"/>
    </source>
</evidence>
<feature type="domain" description="Glycosyltransferase N-terminal" evidence="3">
    <location>
        <begin position="9"/>
        <end position="46"/>
    </location>
</feature>
<accession>A0A1R3HUW6</accession>
<evidence type="ECO:0000313" key="5">
    <source>
        <dbReference type="Proteomes" id="UP000188268"/>
    </source>
</evidence>
<dbReference type="Gene3D" id="3.40.50.2000">
    <property type="entry name" value="Glycogen Phosphorylase B"/>
    <property type="match status" value="1"/>
</dbReference>
<dbReference type="OrthoDB" id="5835829at2759"/>
<protein>
    <submittedName>
        <fullName evidence="4">UDP-glucoronosyl/UDP-glucosyltransferase</fullName>
    </submittedName>
</protein>
<comment type="similarity">
    <text evidence="1">Belongs to the UDP-glycosyltransferase family.</text>
</comment>
<dbReference type="SUPFAM" id="SSF53756">
    <property type="entry name" value="UDP-Glycosyltransferase/glycogen phosphorylase"/>
    <property type="match status" value="1"/>
</dbReference>
<comment type="caution">
    <text evidence="4">The sequence shown here is derived from an EMBL/GenBank/DDBJ whole genome shotgun (WGS) entry which is preliminary data.</text>
</comment>
<dbReference type="AlphaFoldDB" id="A0A1R3HUW6"/>
<evidence type="ECO:0000313" key="4">
    <source>
        <dbReference type="EMBL" id="OMO73981.1"/>
    </source>
</evidence>
<proteinExistence type="inferred from homology"/>
<dbReference type="PANTHER" id="PTHR11926:SF1441">
    <property type="entry name" value="GLYCOSYLTRANSFERASE"/>
    <property type="match status" value="1"/>
</dbReference>
<dbReference type="EMBL" id="AWWV01011146">
    <property type="protein sequence ID" value="OMO73981.1"/>
    <property type="molecule type" value="Genomic_DNA"/>
</dbReference>